<proteinExistence type="predicted"/>
<name>M8DL71_9BACL</name>
<keyword evidence="3" id="KW-1185">Reference proteome</keyword>
<dbReference type="RefSeq" id="WP_003385950.1">
    <property type="nucleotide sequence ID" value="NZ_APBN01000001.1"/>
</dbReference>
<accession>M8DL71</accession>
<feature type="region of interest" description="Disordered" evidence="1">
    <location>
        <begin position="1"/>
        <end position="20"/>
    </location>
</feature>
<evidence type="ECO:0000313" key="2">
    <source>
        <dbReference type="EMBL" id="EMT54237.1"/>
    </source>
</evidence>
<dbReference type="EMBL" id="APBN01000001">
    <property type="protein sequence ID" value="EMT54237.1"/>
    <property type="molecule type" value="Genomic_DNA"/>
</dbReference>
<dbReference type="PATRIC" id="fig|1300222.3.peg.310"/>
<sequence>MAVRKEQKSDAPETRRTKQEWIESAASLKAERFEMAGALFDVKENDLVAEGDVKRRLVRYKGGE</sequence>
<comment type="caution">
    <text evidence="2">The sequence shown here is derived from an EMBL/GenBank/DDBJ whole genome shotgun (WGS) entry which is preliminary data.</text>
</comment>
<dbReference type="AlphaFoldDB" id="M8DL71"/>
<gene>
    <name evidence="2" type="ORF">I532_01485</name>
</gene>
<evidence type="ECO:0000256" key="1">
    <source>
        <dbReference type="SAM" id="MobiDB-lite"/>
    </source>
</evidence>
<reference evidence="2 3" key="1">
    <citation type="submission" date="2013-03" db="EMBL/GenBank/DDBJ databases">
        <title>Assembly of a new bacterial strain Brevibacillus borstelensis AK1.</title>
        <authorList>
            <person name="Rajan I."/>
            <person name="PoliReddy D."/>
            <person name="Sugumar T."/>
            <person name="Rathinam K."/>
            <person name="Alqarawi S."/>
            <person name="Khalil A.B."/>
            <person name="Sivakumar N."/>
        </authorList>
    </citation>
    <scope>NUCLEOTIDE SEQUENCE [LARGE SCALE GENOMIC DNA]</scope>
    <source>
        <strain evidence="2 3">AK1</strain>
    </source>
</reference>
<organism evidence="2 3">
    <name type="scientific">Brevibacillus borstelensis AK1</name>
    <dbReference type="NCBI Taxonomy" id="1300222"/>
    <lineage>
        <taxon>Bacteria</taxon>
        <taxon>Bacillati</taxon>
        <taxon>Bacillota</taxon>
        <taxon>Bacilli</taxon>
        <taxon>Bacillales</taxon>
        <taxon>Paenibacillaceae</taxon>
        <taxon>Brevibacillus</taxon>
    </lineage>
</organism>
<dbReference type="STRING" id="1300222.I532_01485"/>
<evidence type="ECO:0000313" key="3">
    <source>
        <dbReference type="Proteomes" id="UP000012081"/>
    </source>
</evidence>
<protein>
    <submittedName>
        <fullName evidence="2">Uncharacterized protein</fullName>
    </submittedName>
</protein>
<dbReference type="Proteomes" id="UP000012081">
    <property type="component" value="Unassembled WGS sequence"/>
</dbReference>